<dbReference type="GO" id="GO:0008285">
    <property type="term" value="P:negative regulation of cell population proliferation"/>
    <property type="evidence" value="ECO:0007669"/>
    <property type="project" value="InterPro"/>
</dbReference>
<dbReference type="Gene3D" id="2.60.40.10">
    <property type="entry name" value="Immunoglobulins"/>
    <property type="match status" value="1"/>
</dbReference>
<dbReference type="GO" id="GO:0015631">
    <property type="term" value="F:tubulin binding"/>
    <property type="evidence" value="ECO:0007669"/>
    <property type="project" value="TreeGrafter"/>
</dbReference>
<proteinExistence type="predicted"/>
<dbReference type="AlphaFoldDB" id="A0A7G2CBX3"/>
<dbReference type="Proteomes" id="UP000515908">
    <property type="component" value="Chromosome 08"/>
</dbReference>
<dbReference type="OrthoDB" id="2115465at2759"/>
<name>A0A7G2CBX3_9TRYP</name>
<evidence type="ECO:0000313" key="1">
    <source>
        <dbReference type="EMBL" id="CAD2217306.1"/>
    </source>
</evidence>
<reference evidence="1 2" key="1">
    <citation type="submission" date="2020-08" db="EMBL/GenBank/DDBJ databases">
        <authorList>
            <person name="Newling K."/>
            <person name="Davey J."/>
            <person name="Forrester S."/>
        </authorList>
    </citation>
    <scope>NUCLEOTIDE SEQUENCE [LARGE SCALE GENOMIC DNA]</scope>
    <source>
        <strain evidence="2">Crithidia deanei Carvalho (ATCC PRA-265)</strain>
    </source>
</reference>
<dbReference type="EMBL" id="LR877152">
    <property type="protein sequence ID" value="CAD2217306.1"/>
    <property type="molecule type" value="Genomic_DNA"/>
</dbReference>
<keyword evidence="2" id="KW-1185">Reference proteome</keyword>
<evidence type="ECO:0000313" key="2">
    <source>
        <dbReference type="Proteomes" id="UP000515908"/>
    </source>
</evidence>
<dbReference type="GO" id="GO:0005929">
    <property type="term" value="C:cilium"/>
    <property type="evidence" value="ECO:0007669"/>
    <property type="project" value="TreeGrafter"/>
</dbReference>
<dbReference type="InterPro" id="IPR033304">
    <property type="entry name" value="DLEC1"/>
</dbReference>
<dbReference type="PANTHER" id="PTHR46348">
    <property type="entry name" value="DELETED IN LUNG AND ESOPHAGEAL CANCER PROTEIN 1"/>
    <property type="match status" value="1"/>
</dbReference>
<dbReference type="InterPro" id="IPR013783">
    <property type="entry name" value="Ig-like_fold"/>
</dbReference>
<dbReference type="VEuPathDB" id="TriTrypDB:ADEAN_000478400"/>
<protein>
    <submittedName>
        <fullName evidence="1">Uncharacterized protein</fullName>
    </submittedName>
</protein>
<accession>A0A7G2CBX3</accession>
<dbReference type="PANTHER" id="PTHR46348:SF1">
    <property type="entry name" value="DELETED IN LUNG AND ESOPHAGEAL CANCER PROTEIN 1"/>
    <property type="match status" value="1"/>
</dbReference>
<dbReference type="GO" id="GO:0005737">
    <property type="term" value="C:cytoplasm"/>
    <property type="evidence" value="ECO:0007669"/>
    <property type="project" value="TreeGrafter"/>
</dbReference>
<organism evidence="1 2">
    <name type="scientific">Angomonas deanei</name>
    <dbReference type="NCBI Taxonomy" id="59799"/>
    <lineage>
        <taxon>Eukaryota</taxon>
        <taxon>Discoba</taxon>
        <taxon>Euglenozoa</taxon>
        <taxon>Kinetoplastea</taxon>
        <taxon>Metakinetoplastina</taxon>
        <taxon>Trypanosomatida</taxon>
        <taxon>Trypanosomatidae</taxon>
        <taxon>Strigomonadinae</taxon>
        <taxon>Angomonas</taxon>
    </lineage>
</organism>
<sequence>MAEGRLSYNRNEIAVYCAPRCGVVPPFSDVRVNVHFTVLQVGPCASVVDCYIPEIAESAPTLENAGNLQLEIRVTGVGPSVHTSTEYLDFGLVEMGKEVEASFTVTNDNPTPIEFDMQDPLMREPPRFVFIPPSFRLGPGDSVEVTVYRKGVSVEDEQTFFEVVVRDGATVAIETRATIQASTMVLDDAYLNFGEVPEGGVERKGVLFVEHVRPGYPLHRRARCRCLSFY</sequence>
<gene>
    <name evidence="1" type="ORF">ADEAN_000478400</name>
</gene>